<sequence>MRTTTARRTITKILATVALVGGAASVAGVGTFGAYTDTTDAGASVDSGTVGVLMNSAANSTGVTASKMVPGDSIVFPVTIQLAPNSVQLGGLDLTTTITNNNALTQALRLTVDNCDKPWVVNGNAMTCPGTTTNLSTNGPLGDNGPTSGWGQTSSWLPTINSGKAVYIRATLTLPSSTSGSSTQGLSTGVTWTLTGTQRTGTTTVVTPTAS</sequence>
<dbReference type="Proteomes" id="UP000780875">
    <property type="component" value="Unassembled WGS sequence"/>
</dbReference>
<keyword evidence="1" id="KW-0732">Signal</keyword>
<evidence type="ECO:0000256" key="1">
    <source>
        <dbReference type="SAM" id="SignalP"/>
    </source>
</evidence>
<comment type="caution">
    <text evidence="2">The sequence shown here is derived from an EMBL/GenBank/DDBJ whole genome shotgun (WGS) entry which is preliminary data.</text>
</comment>
<keyword evidence="3" id="KW-1185">Reference proteome</keyword>
<organism evidence="2 3">
    <name type="scientific">Nocardioides mangrovi</name>
    <dbReference type="NCBI Taxonomy" id="2874580"/>
    <lineage>
        <taxon>Bacteria</taxon>
        <taxon>Bacillati</taxon>
        <taxon>Actinomycetota</taxon>
        <taxon>Actinomycetes</taxon>
        <taxon>Propionibacteriales</taxon>
        <taxon>Nocardioidaceae</taxon>
        <taxon>Nocardioides</taxon>
    </lineage>
</organism>
<protein>
    <recommendedName>
        <fullName evidence="4">Ribosomally synthesized peptide with SipW-like signal peptide</fullName>
    </recommendedName>
</protein>
<reference evidence="2 3" key="1">
    <citation type="submission" date="2021-09" db="EMBL/GenBank/DDBJ databases">
        <title>Whole genome sequence of Nocardioides sp. GBK3QG-3.</title>
        <authorList>
            <person name="Tuo L."/>
        </authorList>
    </citation>
    <scope>NUCLEOTIDE SEQUENCE [LARGE SCALE GENOMIC DNA]</scope>
    <source>
        <strain evidence="2 3">GBK3QG-3</strain>
    </source>
</reference>
<proteinExistence type="predicted"/>
<accession>A0ABS7UBU2</accession>
<feature type="signal peptide" evidence="1">
    <location>
        <begin position="1"/>
        <end position="23"/>
    </location>
</feature>
<dbReference type="EMBL" id="JAIQZJ010000004">
    <property type="protein sequence ID" value="MBZ5738474.1"/>
    <property type="molecule type" value="Genomic_DNA"/>
</dbReference>
<evidence type="ECO:0000313" key="2">
    <source>
        <dbReference type="EMBL" id="MBZ5738474.1"/>
    </source>
</evidence>
<evidence type="ECO:0008006" key="4">
    <source>
        <dbReference type="Google" id="ProtNLM"/>
    </source>
</evidence>
<gene>
    <name evidence="2" type="ORF">K8U61_09910</name>
</gene>
<dbReference type="RefSeq" id="WP_224122846.1">
    <property type="nucleotide sequence ID" value="NZ_JAIQZJ010000004.1"/>
</dbReference>
<name>A0ABS7UBU2_9ACTN</name>
<feature type="chain" id="PRO_5045679333" description="Ribosomally synthesized peptide with SipW-like signal peptide" evidence="1">
    <location>
        <begin position="24"/>
        <end position="211"/>
    </location>
</feature>
<evidence type="ECO:0000313" key="3">
    <source>
        <dbReference type="Proteomes" id="UP000780875"/>
    </source>
</evidence>